<name>A0A9D2QL39_9FIRM</name>
<sequence>MKKQKLHFGILLVVCMLCAAAWFLVRYLDLPESEEEEAVEVTVTDFKAEDVTALSTGGEYPLNFVKEEGTWYNAEDRSASIQQSMVENLLTYITHITSETAIEEPDDLSQYGLDKPSMTITATLENGTSVILHIGESNSITGDYYLQVSGDDTVYTVSSSLVSTFEKTPEDFVEEETETEAETEAETETATEN</sequence>
<protein>
    <submittedName>
        <fullName evidence="3">DUF4340 domain-containing protein</fullName>
    </submittedName>
</protein>
<proteinExistence type="predicted"/>
<dbReference type="EMBL" id="DWVS01000214">
    <property type="protein sequence ID" value="HJC88099.1"/>
    <property type="molecule type" value="Genomic_DNA"/>
</dbReference>
<feature type="compositionally biased region" description="Acidic residues" evidence="1">
    <location>
        <begin position="171"/>
        <end position="193"/>
    </location>
</feature>
<evidence type="ECO:0000313" key="3">
    <source>
        <dbReference type="EMBL" id="HJC88099.1"/>
    </source>
</evidence>
<reference evidence="3" key="1">
    <citation type="journal article" date="2021" name="PeerJ">
        <title>Extensive microbial diversity within the chicken gut microbiome revealed by metagenomics and culture.</title>
        <authorList>
            <person name="Gilroy R."/>
            <person name="Ravi A."/>
            <person name="Getino M."/>
            <person name="Pursley I."/>
            <person name="Horton D.L."/>
            <person name="Alikhan N.F."/>
            <person name="Baker D."/>
            <person name="Gharbi K."/>
            <person name="Hall N."/>
            <person name="Watson M."/>
            <person name="Adriaenssens E.M."/>
            <person name="Foster-Nyarko E."/>
            <person name="Jarju S."/>
            <person name="Secka A."/>
            <person name="Antonio M."/>
            <person name="Oren A."/>
            <person name="Chaudhuri R.R."/>
            <person name="La Ragione R."/>
            <person name="Hildebrand F."/>
            <person name="Pallen M.J."/>
        </authorList>
    </citation>
    <scope>NUCLEOTIDE SEQUENCE</scope>
    <source>
        <strain evidence="3">ChiBcec1-1630</strain>
    </source>
</reference>
<reference evidence="3" key="2">
    <citation type="submission" date="2021-04" db="EMBL/GenBank/DDBJ databases">
        <authorList>
            <person name="Gilroy R."/>
        </authorList>
    </citation>
    <scope>NUCLEOTIDE SEQUENCE</scope>
    <source>
        <strain evidence="3">ChiBcec1-1630</strain>
    </source>
</reference>
<dbReference type="Proteomes" id="UP000823922">
    <property type="component" value="Unassembled WGS sequence"/>
</dbReference>
<dbReference type="InterPro" id="IPR025641">
    <property type="entry name" value="DUF4340"/>
</dbReference>
<evidence type="ECO:0000256" key="1">
    <source>
        <dbReference type="SAM" id="MobiDB-lite"/>
    </source>
</evidence>
<evidence type="ECO:0000313" key="4">
    <source>
        <dbReference type="Proteomes" id="UP000823922"/>
    </source>
</evidence>
<dbReference type="AlphaFoldDB" id="A0A9D2QL39"/>
<gene>
    <name evidence="3" type="ORF">H9926_08805</name>
</gene>
<dbReference type="Pfam" id="PF14238">
    <property type="entry name" value="DUF4340"/>
    <property type="match status" value="1"/>
</dbReference>
<comment type="caution">
    <text evidence="3">The sequence shown here is derived from an EMBL/GenBank/DDBJ whole genome shotgun (WGS) entry which is preliminary data.</text>
</comment>
<evidence type="ECO:0000259" key="2">
    <source>
        <dbReference type="Pfam" id="PF14238"/>
    </source>
</evidence>
<accession>A0A9D2QL39</accession>
<feature type="region of interest" description="Disordered" evidence="1">
    <location>
        <begin position="167"/>
        <end position="193"/>
    </location>
</feature>
<organism evidence="3 4">
    <name type="scientific">Candidatus Eisenbergiella intestinigallinarum</name>
    <dbReference type="NCBI Taxonomy" id="2838549"/>
    <lineage>
        <taxon>Bacteria</taxon>
        <taxon>Bacillati</taxon>
        <taxon>Bacillota</taxon>
        <taxon>Clostridia</taxon>
        <taxon>Lachnospirales</taxon>
        <taxon>Lachnospiraceae</taxon>
        <taxon>Eisenbergiella</taxon>
    </lineage>
</organism>
<feature type="domain" description="DUF4340" evidence="2">
    <location>
        <begin position="71"/>
        <end position="176"/>
    </location>
</feature>